<evidence type="ECO:0000256" key="3">
    <source>
        <dbReference type="ARBA" id="ARBA00022989"/>
    </source>
</evidence>
<comment type="subcellular location">
    <subcellularLocation>
        <location evidence="5">Endomembrane system</location>
        <topology evidence="5">Single-pass membrane protein</topology>
    </subcellularLocation>
</comment>
<evidence type="ECO:0000256" key="5">
    <source>
        <dbReference type="ARBA" id="ARBA00037847"/>
    </source>
</evidence>
<keyword evidence="2 8" id="KW-0732">Signal</keyword>
<dbReference type="Gene3D" id="1.10.287.110">
    <property type="entry name" value="DnaJ domain"/>
    <property type="match status" value="1"/>
</dbReference>
<evidence type="ECO:0000256" key="6">
    <source>
        <dbReference type="SAM" id="MobiDB-lite"/>
    </source>
</evidence>
<evidence type="ECO:0000259" key="9">
    <source>
        <dbReference type="PROSITE" id="PS50076"/>
    </source>
</evidence>
<keyword evidence="3 7" id="KW-1133">Transmembrane helix</keyword>
<feature type="region of interest" description="Disordered" evidence="6">
    <location>
        <begin position="274"/>
        <end position="347"/>
    </location>
</feature>
<sequence length="347" mass="38854">MRLSFAPLALMVGTTLLGLFGGAAAWTETDQEIFRLRSELQEVEGPDVTFYSYLGTHPSATLEEITKAYRKTSIKYHPDKVKPKPIKGQTKVTPAQRRHFQKKAQEAHSRITAIAAILRGPARERYDYFLKNGFPMWKGTGYYYSRFRPGVGSVLIGLFIFVGGVGHYGILALQAKQHRKFMQERIREAKVAAFRDGWVMGAKPKKVTLENGKQCIVDESGDVFLVDYAENGQQLELFLDVEEIEGPRVKNTAMVRLPKWIFNVTVGRVLYGKPKKEEEDEESDESSGDDQAVSSAVKKTKKVKKGVPGAPKKLEREGGMPRRRVKANRVPLPPKKKAGQEAAAAEE</sequence>
<feature type="compositionally biased region" description="Acidic residues" evidence="6">
    <location>
        <begin position="278"/>
        <end position="288"/>
    </location>
</feature>
<dbReference type="PANTHER" id="PTHR44653">
    <property type="entry name" value="DNAJ HOMOLOG SUBFAMILY C MEMBER 1"/>
    <property type="match status" value="1"/>
</dbReference>
<evidence type="ECO:0000256" key="4">
    <source>
        <dbReference type="ARBA" id="ARBA00023136"/>
    </source>
</evidence>
<dbReference type="PRINTS" id="PR00625">
    <property type="entry name" value="JDOMAIN"/>
</dbReference>
<dbReference type="OrthoDB" id="413400at2759"/>
<accession>A0A3N4IB86</accession>
<evidence type="ECO:0000313" key="11">
    <source>
        <dbReference type="Proteomes" id="UP000275078"/>
    </source>
</evidence>
<evidence type="ECO:0000256" key="8">
    <source>
        <dbReference type="SAM" id="SignalP"/>
    </source>
</evidence>
<evidence type="ECO:0000256" key="1">
    <source>
        <dbReference type="ARBA" id="ARBA00022692"/>
    </source>
</evidence>
<dbReference type="EMBL" id="ML119679">
    <property type="protein sequence ID" value="RPA81461.1"/>
    <property type="molecule type" value="Genomic_DNA"/>
</dbReference>
<gene>
    <name evidence="10" type="ORF">BJ508DRAFT_414714</name>
</gene>
<keyword evidence="11" id="KW-1185">Reference proteome</keyword>
<proteinExistence type="predicted"/>
<feature type="domain" description="J" evidence="9">
    <location>
        <begin position="49"/>
        <end position="130"/>
    </location>
</feature>
<evidence type="ECO:0000256" key="7">
    <source>
        <dbReference type="SAM" id="Phobius"/>
    </source>
</evidence>
<evidence type="ECO:0000313" key="10">
    <source>
        <dbReference type="EMBL" id="RPA81461.1"/>
    </source>
</evidence>
<name>A0A3N4IB86_ASCIM</name>
<dbReference type="SUPFAM" id="SSF46565">
    <property type="entry name" value="Chaperone J-domain"/>
    <property type="match status" value="1"/>
</dbReference>
<keyword evidence="4 7" id="KW-0472">Membrane</keyword>
<dbReference type="AlphaFoldDB" id="A0A3N4IB86"/>
<dbReference type="Proteomes" id="UP000275078">
    <property type="component" value="Unassembled WGS sequence"/>
</dbReference>
<dbReference type="InterPro" id="IPR036869">
    <property type="entry name" value="J_dom_sf"/>
</dbReference>
<reference evidence="10 11" key="1">
    <citation type="journal article" date="2018" name="Nat. Ecol. Evol.">
        <title>Pezizomycetes genomes reveal the molecular basis of ectomycorrhizal truffle lifestyle.</title>
        <authorList>
            <person name="Murat C."/>
            <person name="Payen T."/>
            <person name="Noel B."/>
            <person name="Kuo A."/>
            <person name="Morin E."/>
            <person name="Chen J."/>
            <person name="Kohler A."/>
            <person name="Krizsan K."/>
            <person name="Balestrini R."/>
            <person name="Da Silva C."/>
            <person name="Montanini B."/>
            <person name="Hainaut M."/>
            <person name="Levati E."/>
            <person name="Barry K.W."/>
            <person name="Belfiori B."/>
            <person name="Cichocki N."/>
            <person name="Clum A."/>
            <person name="Dockter R.B."/>
            <person name="Fauchery L."/>
            <person name="Guy J."/>
            <person name="Iotti M."/>
            <person name="Le Tacon F."/>
            <person name="Lindquist E.A."/>
            <person name="Lipzen A."/>
            <person name="Malagnac F."/>
            <person name="Mello A."/>
            <person name="Molinier V."/>
            <person name="Miyauchi S."/>
            <person name="Poulain J."/>
            <person name="Riccioni C."/>
            <person name="Rubini A."/>
            <person name="Sitrit Y."/>
            <person name="Splivallo R."/>
            <person name="Traeger S."/>
            <person name="Wang M."/>
            <person name="Zifcakova L."/>
            <person name="Wipf D."/>
            <person name="Zambonelli A."/>
            <person name="Paolocci F."/>
            <person name="Nowrousian M."/>
            <person name="Ottonello S."/>
            <person name="Baldrian P."/>
            <person name="Spatafora J.W."/>
            <person name="Henrissat B."/>
            <person name="Nagy L.G."/>
            <person name="Aury J.M."/>
            <person name="Wincker P."/>
            <person name="Grigoriev I.V."/>
            <person name="Bonfante P."/>
            <person name="Martin F.M."/>
        </authorList>
    </citation>
    <scope>NUCLEOTIDE SEQUENCE [LARGE SCALE GENOMIC DNA]</scope>
    <source>
        <strain evidence="10 11">RN42</strain>
    </source>
</reference>
<feature type="chain" id="PRO_5018095350" description="J domain-containing protein" evidence="8">
    <location>
        <begin position="26"/>
        <end position="347"/>
    </location>
</feature>
<dbReference type="Pfam" id="PF00226">
    <property type="entry name" value="DnaJ"/>
    <property type="match status" value="1"/>
</dbReference>
<dbReference type="CDD" id="cd06257">
    <property type="entry name" value="DnaJ"/>
    <property type="match status" value="1"/>
</dbReference>
<keyword evidence="1 7" id="KW-0812">Transmembrane</keyword>
<organism evidence="10 11">
    <name type="scientific">Ascobolus immersus RN42</name>
    <dbReference type="NCBI Taxonomy" id="1160509"/>
    <lineage>
        <taxon>Eukaryota</taxon>
        <taxon>Fungi</taxon>
        <taxon>Dikarya</taxon>
        <taxon>Ascomycota</taxon>
        <taxon>Pezizomycotina</taxon>
        <taxon>Pezizomycetes</taxon>
        <taxon>Pezizales</taxon>
        <taxon>Ascobolaceae</taxon>
        <taxon>Ascobolus</taxon>
    </lineage>
</organism>
<feature type="signal peptide" evidence="8">
    <location>
        <begin position="1"/>
        <end position="25"/>
    </location>
</feature>
<dbReference type="SMART" id="SM00271">
    <property type="entry name" value="DnaJ"/>
    <property type="match status" value="1"/>
</dbReference>
<protein>
    <recommendedName>
        <fullName evidence="9">J domain-containing protein</fullName>
    </recommendedName>
</protein>
<dbReference type="InterPro" id="IPR052606">
    <property type="entry name" value="DnaJ_domain_protein"/>
</dbReference>
<evidence type="ECO:0000256" key="2">
    <source>
        <dbReference type="ARBA" id="ARBA00022729"/>
    </source>
</evidence>
<dbReference type="InterPro" id="IPR001623">
    <property type="entry name" value="DnaJ_domain"/>
</dbReference>
<feature type="transmembrane region" description="Helical" evidence="7">
    <location>
        <begin position="154"/>
        <end position="173"/>
    </location>
</feature>
<dbReference type="GO" id="GO:0012505">
    <property type="term" value="C:endomembrane system"/>
    <property type="evidence" value="ECO:0007669"/>
    <property type="project" value="UniProtKB-SubCell"/>
</dbReference>
<dbReference type="PANTHER" id="PTHR44653:SF2">
    <property type="entry name" value="DNAJ HOMOLOG SUBFAMILY C MEMBER 1"/>
    <property type="match status" value="1"/>
</dbReference>
<dbReference type="STRING" id="1160509.A0A3N4IB86"/>
<dbReference type="PROSITE" id="PS50076">
    <property type="entry name" value="DNAJ_2"/>
    <property type="match status" value="1"/>
</dbReference>